<gene>
    <name evidence="1" type="ORF">LCGC14_0795010</name>
</gene>
<name>A0A0F9PVS7_9ZZZZ</name>
<dbReference type="AlphaFoldDB" id="A0A0F9PVS7"/>
<protein>
    <submittedName>
        <fullName evidence="1">Uncharacterized protein</fullName>
    </submittedName>
</protein>
<organism evidence="1">
    <name type="scientific">marine sediment metagenome</name>
    <dbReference type="NCBI Taxonomy" id="412755"/>
    <lineage>
        <taxon>unclassified sequences</taxon>
        <taxon>metagenomes</taxon>
        <taxon>ecological metagenomes</taxon>
    </lineage>
</organism>
<reference evidence="1" key="1">
    <citation type="journal article" date="2015" name="Nature">
        <title>Complex archaea that bridge the gap between prokaryotes and eukaryotes.</title>
        <authorList>
            <person name="Spang A."/>
            <person name="Saw J.H."/>
            <person name="Jorgensen S.L."/>
            <person name="Zaremba-Niedzwiedzka K."/>
            <person name="Martijn J."/>
            <person name="Lind A.E."/>
            <person name="van Eijk R."/>
            <person name="Schleper C."/>
            <person name="Guy L."/>
            <person name="Ettema T.J."/>
        </authorList>
    </citation>
    <scope>NUCLEOTIDE SEQUENCE</scope>
</reference>
<accession>A0A0F9PVS7</accession>
<evidence type="ECO:0000313" key="1">
    <source>
        <dbReference type="EMBL" id="KKN34304.1"/>
    </source>
</evidence>
<proteinExistence type="predicted"/>
<sequence length="120" mass="14893">MIKLKLFRKLMLKLFPKKWFLCVECGGIWMKKWSDEERDKEYKENFPNDPNREFPIDIICEDCYKKFKHRLDNLTPEERKEIEKDYKTDYVDTIFEKDLEKLTERFAERFGKINKNSRRL</sequence>
<dbReference type="EMBL" id="LAZR01002114">
    <property type="protein sequence ID" value="KKN34304.1"/>
    <property type="molecule type" value="Genomic_DNA"/>
</dbReference>
<comment type="caution">
    <text evidence="1">The sequence shown here is derived from an EMBL/GenBank/DDBJ whole genome shotgun (WGS) entry which is preliminary data.</text>
</comment>